<comment type="caution">
    <text evidence="3">The sequence shown here is derived from an EMBL/GenBank/DDBJ whole genome shotgun (WGS) entry which is preliminary data.</text>
</comment>
<gene>
    <name evidence="3" type="ORF">Cgig2_006660</name>
</gene>
<evidence type="ECO:0000259" key="1">
    <source>
        <dbReference type="Pfam" id="PF03080"/>
    </source>
</evidence>
<evidence type="ECO:0000313" key="4">
    <source>
        <dbReference type="Proteomes" id="UP001153076"/>
    </source>
</evidence>
<dbReference type="Pfam" id="PF03080">
    <property type="entry name" value="Neprosin"/>
    <property type="match status" value="1"/>
</dbReference>
<feature type="domain" description="Neprosin PEP catalytic" evidence="1">
    <location>
        <begin position="169"/>
        <end position="218"/>
    </location>
</feature>
<evidence type="ECO:0000259" key="2">
    <source>
        <dbReference type="Pfam" id="PF14365"/>
    </source>
</evidence>
<dbReference type="InterPro" id="IPR004314">
    <property type="entry name" value="Neprosin"/>
</dbReference>
<organism evidence="3 4">
    <name type="scientific">Carnegiea gigantea</name>
    <dbReference type="NCBI Taxonomy" id="171969"/>
    <lineage>
        <taxon>Eukaryota</taxon>
        <taxon>Viridiplantae</taxon>
        <taxon>Streptophyta</taxon>
        <taxon>Embryophyta</taxon>
        <taxon>Tracheophyta</taxon>
        <taxon>Spermatophyta</taxon>
        <taxon>Magnoliopsida</taxon>
        <taxon>eudicotyledons</taxon>
        <taxon>Gunneridae</taxon>
        <taxon>Pentapetalae</taxon>
        <taxon>Caryophyllales</taxon>
        <taxon>Cactineae</taxon>
        <taxon>Cactaceae</taxon>
        <taxon>Cactoideae</taxon>
        <taxon>Echinocereeae</taxon>
        <taxon>Carnegiea</taxon>
    </lineage>
</organism>
<dbReference type="Proteomes" id="UP001153076">
    <property type="component" value="Unassembled WGS sequence"/>
</dbReference>
<dbReference type="PANTHER" id="PTHR31589">
    <property type="entry name" value="PROTEIN, PUTATIVE (DUF239)-RELATED-RELATED"/>
    <property type="match status" value="1"/>
</dbReference>
<dbReference type="InterPro" id="IPR025521">
    <property type="entry name" value="Neprosin_propep"/>
</dbReference>
<evidence type="ECO:0000313" key="3">
    <source>
        <dbReference type="EMBL" id="KAJ8433513.1"/>
    </source>
</evidence>
<keyword evidence="4" id="KW-1185">Reference proteome</keyword>
<sequence length="311" mass="34167">MLVQKEDGSTIDCIDIYKQPAFDHPLLKNQELRMKPSSLLQEKMTMSSLELEEEDEIILSNSTSKSKFPGCPSGTVPIRRTQKEDLIRASSPLRNYPPMPNALPSDFTPPQGMHYAGLSTPEGATDQYLGARLSLTVHNLTMMIPEQISAASARVGTAADAPFASIEFGWTADGFEKTGSFNMLCPGFVQVCQYGILGEGITDFTEYGKELKYLYFAIGKIADKVFIPSVEPAKTPMGSGHLVPRDLLRTASADFKLLNTSLGFTSEPQMVVLTNMPDSYQAQYLDGNNVVLGGPDIQKSSYRFDSSLFYV</sequence>
<dbReference type="OrthoDB" id="1858978at2759"/>
<reference evidence="3" key="1">
    <citation type="submission" date="2022-04" db="EMBL/GenBank/DDBJ databases">
        <title>Carnegiea gigantea Genome sequencing and assembly v2.</title>
        <authorList>
            <person name="Copetti D."/>
            <person name="Sanderson M.J."/>
            <person name="Burquez A."/>
            <person name="Wojciechowski M.F."/>
        </authorList>
    </citation>
    <scope>NUCLEOTIDE SEQUENCE</scope>
    <source>
        <strain evidence="3">SGP5-SGP5p</strain>
        <tissue evidence="3">Aerial part</tissue>
    </source>
</reference>
<evidence type="ECO:0008006" key="5">
    <source>
        <dbReference type="Google" id="ProtNLM"/>
    </source>
</evidence>
<dbReference type="EMBL" id="JAKOGI010000532">
    <property type="protein sequence ID" value="KAJ8433513.1"/>
    <property type="molecule type" value="Genomic_DNA"/>
</dbReference>
<name>A0A9Q1Q933_9CARY</name>
<dbReference type="AlphaFoldDB" id="A0A9Q1Q933"/>
<dbReference type="Pfam" id="PF14365">
    <property type="entry name" value="Neprosin_AP"/>
    <property type="match status" value="1"/>
</dbReference>
<dbReference type="InterPro" id="IPR053168">
    <property type="entry name" value="Glutamic_endopeptidase"/>
</dbReference>
<proteinExistence type="predicted"/>
<accession>A0A9Q1Q933</accession>
<dbReference type="PANTHER" id="PTHR31589:SF110">
    <property type="entry name" value="PROTEIN, PUTATIVE (DUF239)-RELATED"/>
    <property type="match status" value="1"/>
</dbReference>
<feature type="domain" description="Neprosin activation peptide" evidence="2">
    <location>
        <begin position="3"/>
        <end position="92"/>
    </location>
</feature>
<protein>
    <recommendedName>
        <fullName evidence="5">Neprosin domain-containing protein</fullName>
    </recommendedName>
</protein>